<dbReference type="Proteomes" id="UP001183881">
    <property type="component" value="Unassembled WGS sequence"/>
</dbReference>
<proteinExistence type="predicted"/>
<feature type="region of interest" description="Disordered" evidence="1">
    <location>
        <begin position="1"/>
        <end position="28"/>
    </location>
</feature>
<gene>
    <name evidence="2" type="ORF">RM705_03915</name>
</gene>
<evidence type="ECO:0000313" key="2">
    <source>
        <dbReference type="EMBL" id="MDT0393853.1"/>
    </source>
</evidence>
<reference evidence="3" key="1">
    <citation type="submission" date="2023-07" db="EMBL/GenBank/DDBJ databases">
        <title>30 novel species of actinomycetes from the DSMZ collection.</title>
        <authorList>
            <person name="Nouioui I."/>
        </authorList>
    </citation>
    <scope>NUCLEOTIDE SEQUENCE [LARGE SCALE GENOMIC DNA]</scope>
    <source>
        <strain evidence="3">DSM 41636</strain>
    </source>
</reference>
<keyword evidence="3" id="KW-1185">Reference proteome</keyword>
<sequence length="146" mass="16112">MSTPPLRGDGRSPSARRTQPSGDQVRDGLAHVCERLDDLRDRLRRYGDTESLNRLTERLRDGAEAVADDVLTIHRTVLAHEGRGIYGAVRGVDNGRLPGGDDPRPASVVHLCPQGRCSRLWLPHDGDGPVPDCAVFGVRLKQERLY</sequence>
<name>A0ABU2PNW3_9ACTN</name>
<evidence type="ECO:0000256" key="1">
    <source>
        <dbReference type="SAM" id="MobiDB-lite"/>
    </source>
</evidence>
<organism evidence="2 3">
    <name type="scientific">Streptomyces edwardsiae</name>
    <dbReference type="NCBI Taxonomy" id="3075527"/>
    <lineage>
        <taxon>Bacteria</taxon>
        <taxon>Bacillati</taxon>
        <taxon>Actinomycetota</taxon>
        <taxon>Actinomycetes</taxon>
        <taxon>Kitasatosporales</taxon>
        <taxon>Streptomycetaceae</taxon>
        <taxon>Streptomyces</taxon>
    </lineage>
</organism>
<dbReference type="EMBL" id="JAVRFA010000003">
    <property type="protein sequence ID" value="MDT0393853.1"/>
    <property type="molecule type" value="Genomic_DNA"/>
</dbReference>
<comment type="caution">
    <text evidence="2">The sequence shown here is derived from an EMBL/GenBank/DDBJ whole genome shotgun (WGS) entry which is preliminary data.</text>
</comment>
<accession>A0ABU2PNW3</accession>
<protein>
    <submittedName>
        <fullName evidence="2">Uncharacterized protein</fullName>
    </submittedName>
</protein>
<evidence type="ECO:0000313" key="3">
    <source>
        <dbReference type="Proteomes" id="UP001183881"/>
    </source>
</evidence>
<dbReference type="RefSeq" id="WP_311641337.1">
    <property type="nucleotide sequence ID" value="NZ_JAVRFA010000003.1"/>
</dbReference>